<dbReference type="OrthoDB" id="3638031at2"/>
<dbReference type="RefSeq" id="WP_093422189.1">
    <property type="nucleotide sequence ID" value="NZ_FOZX01000010.1"/>
</dbReference>
<keyword evidence="3" id="KW-1185">Reference proteome</keyword>
<feature type="domain" description="DUF397" evidence="1">
    <location>
        <begin position="9"/>
        <end position="60"/>
    </location>
</feature>
<dbReference type="Pfam" id="PF04149">
    <property type="entry name" value="DUF397"/>
    <property type="match status" value="1"/>
</dbReference>
<dbReference type="Proteomes" id="UP000198852">
    <property type="component" value="Unassembled WGS sequence"/>
</dbReference>
<name>A0A1I6UD67_9PSEU</name>
<dbReference type="AlphaFoldDB" id="A0A1I6UD67"/>
<evidence type="ECO:0000259" key="1">
    <source>
        <dbReference type="Pfam" id="PF04149"/>
    </source>
</evidence>
<protein>
    <recommendedName>
        <fullName evidence="1">DUF397 domain-containing protein</fullName>
    </recommendedName>
</protein>
<proteinExistence type="predicted"/>
<evidence type="ECO:0000313" key="3">
    <source>
        <dbReference type="Proteomes" id="UP000198852"/>
    </source>
</evidence>
<gene>
    <name evidence="2" type="ORF">SAMN05660874_04804</name>
</gene>
<sequence>MHDHTGPTGWRKSSRSSQVDNCVEVGRISDGAAVRDTKDRAAGFFTASSDQWSSFIRAVKAEKFDHQ</sequence>
<reference evidence="3" key="1">
    <citation type="submission" date="2016-10" db="EMBL/GenBank/DDBJ databases">
        <authorList>
            <person name="Varghese N."/>
            <person name="Submissions S."/>
        </authorList>
    </citation>
    <scope>NUCLEOTIDE SEQUENCE [LARGE SCALE GENOMIC DNA]</scope>
    <source>
        <strain evidence="3">DSM 44771</strain>
    </source>
</reference>
<organism evidence="2 3">
    <name type="scientific">Saccharopolyspora flava</name>
    <dbReference type="NCBI Taxonomy" id="95161"/>
    <lineage>
        <taxon>Bacteria</taxon>
        <taxon>Bacillati</taxon>
        <taxon>Actinomycetota</taxon>
        <taxon>Actinomycetes</taxon>
        <taxon>Pseudonocardiales</taxon>
        <taxon>Pseudonocardiaceae</taxon>
        <taxon>Saccharopolyspora</taxon>
    </lineage>
</organism>
<accession>A0A1I6UD67</accession>
<dbReference type="STRING" id="95161.SAMN05660874_04804"/>
<dbReference type="EMBL" id="FOZX01000010">
    <property type="protein sequence ID" value="SFS99406.1"/>
    <property type="molecule type" value="Genomic_DNA"/>
</dbReference>
<dbReference type="InterPro" id="IPR007278">
    <property type="entry name" value="DUF397"/>
</dbReference>
<evidence type="ECO:0000313" key="2">
    <source>
        <dbReference type="EMBL" id="SFS99406.1"/>
    </source>
</evidence>